<evidence type="ECO:0000313" key="3">
    <source>
        <dbReference type="EMBL" id="GMR39457.1"/>
    </source>
</evidence>
<dbReference type="EMBL" id="BTRK01000002">
    <property type="protein sequence ID" value="GMR39457.1"/>
    <property type="molecule type" value="Genomic_DNA"/>
</dbReference>
<dbReference type="Proteomes" id="UP001328107">
    <property type="component" value="Unassembled WGS sequence"/>
</dbReference>
<feature type="region of interest" description="Disordered" evidence="1">
    <location>
        <begin position="46"/>
        <end position="81"/>
    </location>
</feature>
<gene>
    <name evidence="3" type="ORF">PMAYCL1PPCAC_09652</name>
</gene>
<keyword evidence="2" id="KW-0732">Signal</keyword>
<comment type="caution">
    <text evidence="3">The sequence shown here is derived from an EMBL/GenBank/DDBJ whole genome shotgun (WGS) entry which is preliminary data.</text>
</comment>
<keyword evidence="4" id="KW-1185">Reference proteome</keyword>
<evidence type="ECO:0000256" key="1">
    <source>
        <dbReference type="SAM" id="MobiDB-lite"/>
    </source>
</evidence>
<dbReference type="AlphaFoldDB" id="A0AAN4ZE24"/>
<feature type="signal peptide" evidence="2">
    <location>
        <begin position="1"/>
        <end position="15"/>
    </location>
</feature>
<protein>
    <submittedName>
        <fullName evidence="3">Uncharacterized protein</fullName>
    </submittedName>
</protein>
<evidence type="ECO:0000256" key="2">
    <source>
        <dbReference type="SAM" id="SignalP"/>
    </source>
</evidence>
<feature type="compositionally biased region" description="Polar residues" evidence="1">
    <location>
        <begin position="70"/>
        <end position="81"/>
    </location>
</feature>
<proteinExistence type="predicted"/>
<accession>A0AAN4ZE24</accession>
<feature type="non-terminal residue" evidence="3">
    <location>
        <position position="1"/>
    </location>
</feature>
<feature type="compositionally biased region" description="Basic and acidic residues" evidence="1">
    <location>
        <begin position="48"/>
        <end position="58"/>
    </location>
</feature>
<name>A0AAN4ZE24_9BILA</name>
<organism evidence="3 4">
    <name type="scientific">Pristionchus mayeri</name>
    <dbReference type="NCBI Taxonomy" id="1317129"/>
    <lineage>
        <taxon>Eukaryota</taxon>
        <taxon>Metazoa</taxon>
        <taxon>Ecdysozoa</taxon>
        <taxon>Nematoda</taxon>
        <taxon>Chromadorea</taxon>
        <taxon>Rhabditida</taxon>
        <taxon>Rhabditina</taxon>
        <taxon>Diplogasteromorpha</taxon>
        <taxon>Diplogasteroidea</taxon>
        <taxon>Neodiplogasteridae</taxon>
        <taxon>Pristionchus</taxon>
    </lineage>
</organism>
<evidence type="ECO:0000313" key="4">
    <source>
        <dbReference type="Proteomes" id="UP001328107"/>
    </source>
</evidence>
<sequence>FVLLWILLAVAVSVAQYEEEAEYEEEEQYGDDAEADMAVECGSFELDSDAREEYGPRHEVKKRSGKWKNAMSNQRGDSAKK</sequence>
<reference evidence="4" key="1">
    <citation type="submission" date="2022-10" db="EMBL/GenBank/DDBJ databases">
        <title>Genome assembly of Pristionchus species.</title>
        <authorList>
            <person name="Yoshida K."/>
            <person name="Sommer R.J."/>
        </authorList>
    </citation>
    <scope>NUCLEOTIDE SEQUENCE [LARGE SCALE GENOMIC DNA]</scope>
    <source>
        <strain evidence="4">RS5460</strain>
    </source>
</reference>
<feature type="chain" id="PRO_5042979563" evidence="2">
    <location>
        <begin position="16"/>
        <end position="81"/>
    </location>
</feature>